<dbReference type="AlphaFoldDB" id="A0AAD8M767"/>
<keyword evidence="3" id="KW-1185">Reference proteome</keyword>
<evidence type="ECO:0000313" key="3">
    <source>
        <dbReference type="Proteomes" id="UP001237642"/>
    </source>
</evidence>
<reference evidence="2" key="1">
    <citation type="submission" date="2023-02" db="EMBL/GenBank/DDBJ databases">
        <title>Genome of toxic invasive species Heracleum sosnowskyi carries increased number of genes despite the absence of recent whole-genome duplications.</title>
        <authorList>
            <person name="Schelkunov M."/>
            <person name="Shtratnikova V."/>
            <person name="Makarenko M."/>
            <person name="Klepikova A."/>
            <person name="Omelchenko D."/>
            <person name="Novikova G."/>
            <person name="Obukhova E."/>
            <person name="Bogdanov V."/>
            <person name="Penin A."/>
            <person name="Logacheva M."/>
        </authorList>
    </citation>
    <scope>NUCLEOTIDE SEQUENCE</scope>
    <source>
        <strain evidence="2">Hsosn_3</strain>
        <tissue evidence="2">Leaf</tissue>
    </source>
</reference>
<dbReference type="InterPro" id="IPR012340">
    <property type="entry name" value="NA-bd_OB-fold"/>
</dbReference>
<evidence type="ECO:0000313" key="2">
    <source>
        <dbReference type="EMBL" id="KAK1362269.1"/>
    </source>
</evidence>
<dbReference type="Pfam" id="PF08646">
    <property type="entry name" value="Rep_fac-A_C"/>
    <property type="match status" value="1"/>
</dbReference>
<dbReference type="PANTHER" id="PTHR47165">
    <property type="entry name" value="OS03G0429900 PROTEIN"/>
    <property type="match status" value="1"/>
</dbReference>
<accession>A0AAD8M767</accession>
<dbReference type="Gene3D" id="2.40.50.140">
    <property type="entry name" value="Nucleic acid-binding proteins"/>
    <property type="match status" value="1"/>
</dbReference>
<organism evidence="2 3">
    <name type="scientific">Heracleum sosnowskyi</name>
    <dbReference type="NCBI Taxonomy" id="360622"/>
    <lineage>
        <taxon>Eukaryota</taxon>
        <taxon>Viridiplantae</taxon>
        <taxon>Streptophyta</taxon>
        <taxon>Embryophyta</taxon>
        <taxon>Tracheophyta</taxon>
        <taxon>Spermatophyta</taxon>
        <taxon>Magnoliopsida</taxon>
        <taxon>eudicotyledons</taxon>
        <taxon>Gunneridae</taxon>
        <taxon>Pentapetalae</taxon>
        <taxon>asterids</taxon>
        <taxon>campanulids</taxon>
        <taxon>Apiales</taxon>
        <taxon>Apiaceae</taxon>
        <taxon>Apioideae</taxon>
        <taxon>apioid superclade</taxon>
        <taxon>Tordylieae</taxon>
        <taxon>Tordyliinae</taxon>
        <taxon>Heracleum</taxon>
    </lineage>
</organism>
<evidence type="ECO:0000259" key="1">
    <source>
        <dbReference type="Pfam" id="PF08646"/>
    </source>
</evidence>
<feature type="domain" description="Replication factor A C-terminal" evidence="1">
    <location>
        <begin position="103"/>
        <end position="193"/>
    </location>
</feature>
<proteinExistence type="predicted"/>
<dbReference type="Proteomes" id="UP001237642">
    <property type="component" value="Unassembled WGS sequence"/>
</dbReference>
<sequence>MILLDEKENLIHAIIRKHLTSRFEQTIREETIESRINDTTILTDVVGCLRGGCDTIDVVGQGWKKRDLKILTNYSKNCNITLWGKLELVETEWDSNLQEYIVTVRARIAGIDNTFGWNYISCKICLKKVTSIDGAYRCDFCKKTIDYPLVMFKIHVIVKDETGDTTVVLFNKLEKAYKSKNLAKNDNLEESPEKNLADAHDCNNKKRKAWIVDDDDEDEPARNISVMEDID</sequence>
<name>A0AAD8M767_9APIA</name>
<reference evidence="2" key="2">
    <citation type="submission" date="2023-05" db="EMBL/GenBank/DDBJ databases">
        <authorList>
            <person name="Schelkunov M.I."/>
        </authorList>
    </citation>
    <scope>NUCLEOTIDE SEQUENCE</scope>
    <source>
        <strain evidence="2">Hsosn_3</strain>
        <tissue evidence="2">Leaf</tissue>
    </source>
</reference>
<dbReference type="InterPro" id="IPR013955">
    <property type="entry name" value="Rep_factor-A_C"/>
</dbReference>
<dbReference type="SUPFAM" id="SSF50249">
    <property type="entry name" value="Nucleic acid-binding proteins"/>
    <property type="match status" value="1"/>
</dbReference>
<dbReference type="EMBL" id="JAUIZM010000010">
    <property type="protein sequence ID" value="KAK1362269.1"/>
    <property type="molecule type" value="Genomic_DNA"/>
</dbReference>
<comment type="caution">
    <text evidence="2">The sequence shown here is derived from an EMBL/GenBank/DDBJ whole genome shotgun (WGS) entry which is preliminary data.</text>
</comment>
<protein>
    <recommendedName>
        <fullName evidence="1">Replication factor A C-terminal domain-containing protein</fullName>
    </recommendedName>
</protein>
<dbReference type="PANTHER" id="PTHR47165:SF3">
    <property type="entry name" value="RETROTRANSPOSON-LIKE PROTEIN"/>
    <property type="match status" value="1"/>
</dbReference>
<gene>
    <name evidence="2" type="ORF">POM88_046743</name>
</gene>